<feature type="compositionally biased region" description="Basic and acidic residues" evidence="1">
    <location>
        <begin position="436"/>
        <end position="451"/>
    </location>
</feature>
<evidence type="ECO:0000313" key="2">
    <source>
        <dbReference type="EMBL" id="CAD6199131.1"/>
    </source>
</evidence>
<keyword evidence="3" id="KW-1185">Reference proteome</keyword>
<dbReference type="AlphaFoldDB" id="A0A8S1HRG8"/>
<feature type="compositionally biased region" description="Low complexity" evidence="1">
    <location>
        <begin position="120"/>
        <end position="140"/>
    </location>
</feature>
<evidence type="ECO:0000313" key="3">
    <source>
        <dbReference type="Proteomes" id="UP000835052"/>
    </source>
</evidence>
<name>A0A8S1HRG8_9PELO</name>
<feature type="region of interest" description="Disordered" evidence="1">
    <location>
        <begin position="49"/>
        <end position="165"/>
    </location>
</feature>
<proteinExistence type="predicted"/>
<dbReference type="EMBL" id="CAJGYM010000156">
    <property type="protein sequence ID" value="CAD6199131.1"/>
    <property type="molecule type" value="Genomic_DNA"/>
</dbReference>
<sequence>MVYVESAYLDEKPREAAPAPPPAEEQQAPEVILQNIVAELPNLTPHQLDEAIDLYRQHHTPQKQQQYRNEQHQYRQEPQQYRQEQQHYRQKPQQHRQESQQYRQEPQQYRQKPQQHRQESQQYRQEPQQYRQEPQQYRQEPQQHRQEPQHYRQEPQQYQQRAPHEVQSEYYDFDENIPAMYREQKRAAAYAARNSPSVAPPAVQNDLVTSFDRRNEQQRGATPAPSIPNQQHRLQSGSTEQHQEASGIGNLEQSLHTNCRNYFAPPKALKNFYANMARVAEVAGVDNMASAESTYIFDTSEAEKNLVSGQQYTQDYKTLQYIPGFSPPDENRELQRADVVSPNGDQRSPVVATENVYRIVGAVPQLQQQFNAAEHAEYFQQRRENPAQVETQSEGRGEEATESSTEQASDEKTTTEAMSEYVGFTNEETFATAQPVRKEAHPTGDSSRESRYTISSQETSCETAQLGPSKFSNLPSRAIGQHASPNARSAQAGRNVGGYAFQPVDQLGPSEYQMADLNELSSLLEARNG</sequence>
<dbReference type="Proteomes" id="UP000835052">
    <property type="component" value="Unassembled WGS sequence"/>
</dbReference>
<feature type="compositionally biased region" description="Low complexity" evidence="1">
    <location>
        <begin position="99"/>
        <end position="112"/>
    </location>
</feature>
<feature type="region of interest" description="Disordered" evidence="1">
    <location>
        <begin position="377"/>
        <end position="494"/>
    </location>
</feature>
<reference evidence="2" key="1">
    <citation type="submission" date="2020-10" db="EMBL/GenBank/DDBJ databases">
        <authorList>
            <person name="Kikuchi T."/>
        </authorList>
    </citation>
    <scope>NUCLEOTIDE SEQUENCE</scope>
    <source>
        <strain evidence="2">NKZ352</strain>
    </source>
</reference>
<feature type="region of interest" description="Disordered" evidence="1">
    <location>
        <begin position="1"/>
        <end position="30"/>
    </location>
</feature>
<feature type="compositionally biased region" description="Basic and acidic residues" evidence="1">
    <location>
        <begin position="141"/>
        <end position="153"/>
    </location>
</feature>
<feature type="region of interest" description="Disordered" evidence="1">
    <location>
        <begin position="214"/>
        <end position="247"/>
    </location>
</feature>
<organism evidence="2 3">
    <name type="scientific">Caenorhabditis auriculariae</name>
    <dbReference type="NCBI Taxonomy" id="2777116"/>
    <lineage>
        <taxon>Eukaryota</taxon>
        <taxon>Metazoa</taxon>
        <taxon>Ecdysozoa</taxon>
        <taxon>Nematoda</taxon>
        <taxon>Chromadorea</taxon>
        <taxon>Rhabditida</taxon>
        <taxon>Rhabditina</taxon>
        <taxon>Rhabditomorpha</taxon>
        <taxon>Rhabditoidea</taxon>
        <taxon>Rhabditidae</taxon>
        <taxon>Peloderinae</taxon>
        <taxon>Caenorhabditis</taxon>
    </lineage>
</organism>
<evidence type="ECO:0000256" key="1">
    <source>
        <dbReference type="SAM" id="MobiDB-lite"/>
    </source>
</evidence>
<feature type="compositionally biased region" description="Polar residues" evidence="1">
    <location>
        <begin position="452"/>
        <end position="463"/>
    </location>
</feature>
<gene>
    <name evidence="2" type="ORF">CAUJ_LOCUS15035</name>
</gene>
<comment type="caution">
    <text evidence="2">The sequence shown here is derived from an EMBL/GenBank/DDBJ whole genome shotgun (WGS) entry which is preliminary data.</text>
</comment>
<protein>
    <submittedName>
        <fullName evidence="2">Uncharacterized protein</fullName>
    </submittedName>
</protein>
<accession>A0A8S1HRG8</accession>
<feature type="compositionally biased region" description="Polar residues" evidence="1">
    <location>
        <begin position="227"/>
        <end position="240"/>
    </location>
</feature>